<evidence type="ECO:0000259" key="5">
    <source>
        <dbReference type="Pfam" id="PF00891"/>
    </source>
</evidence>
<dbReference type="GO" id="GO:0009717">
    <property type="term" value="P:isoflavonoid biosynthetic process"/>
    <property type="evidence" value="ECO:0007669"/>
    <property type="project" value="UniProtKB-ARBA"/>
</dbReference>
<evidence type="ECO:0000259" key="6">
    <source>
        <dbReference type="Pfam" id="PF08100"/>
    </source>
</evidence>
<feature type="domain" description="O-methyltransferase dimerisation" evidence="6">
    <location>
        <begin position="17"/>
        <end position="104"/>
    </location>
</feature>
<gene>
    <name evidence="7" type="ORF">ES288_D06G169100v1</name>
</gene>
<dbReference type="SUPFAM" id="SSF53335">
    <property type="entry name" value="S-adenosyl-L-methionine-dependent methyltransferases"/>
    <property type="match status" value="2"/>
</dbReference>
<dbReference type="InterPro" id="IPR036388">
    <property type="entry name" value="WH-like_DNA-bd_sf"/>
</dbReference>
<feature type="domain" description="O-methyltransferase C-terminal" evidence="5">
    <location>
        <begin position="338"/>
        <end position="414"/>
    </location>
</feature>
<dbReference type="InterPro" id="IPR016461">
    <property type="entry name" value="COMT-like"/>
</dbReference>
<dbReference type="GO" id="GO:0008171">
    <property type="term" value="F:O-methyltransferase activity"/>
    <property type="evidence" value="ECO:0007669"/>
    <property type="project" value="InterPro"/>
</dbReference>
<dbReference type="GO" id="GO:0032259">
    <property type="term" value="P:methylation"/>
    <property type="evidence" value="ECO:0007669"/>
    <property type="project" value="UniProtKB-KW"/>
</dbReference>
<keyword evidence="1" id="KW-0489">Methyltransferase</keyword>
<dbReference type="AlphaFoldDB" id="A0A5D2C994"/>
<dbReference type="Pfam" id="PF08100">
    <property type="entry name" value="Dimerisation"/>
    <property type="match status" value="1"/>
</dbReference>
<evidence type="ECO:0000256" key="1">
    <source>
        <dbReference type="ARBA" id="ARBA00022603"/>
    </source>
</evidence>
<keyword evidence="4" id="KW-0812">Transmembrane</keyword>
<evidence type="ECO:0000256" key="3">
    <source>
        <dbReference type="ARBA" id="ARBA00022691"/>
    </source>
</evidence>
<protein>
    <recommendedName>
        <fullName evidence="9">O-methyltransferase domain-containing protein</fullName>
    </recommendedName>
</protein>
<dbReference type="GO" id="GO:0046983">
    <property type="term" value="F:protein dimerization activity"/>
    <property type="evidence" value="ECO:0007669"/>
    <property type="project" value="InterPro"/>
</dbReference>
<dbReference type="InterPro" id="IPR001077">
    <property type="entry name" value="COMT_C"/>
</dbReference>
<feature type="transmembrane region" description="Helical" evidence="4">
    <location>
        <begin position="213"/>
        <end position="233"/>
    </location>
</feature>
<sequence>MDQEANESFRAQARLYKHIFNYVSSMSLKCAVQLGIPDAIHNHGKPITLSELVSAPGIVPTKASFTYRLMRVLVHAGFFATTKVNKGEEKEAYVLTPFSKILVKEKINCLSPFVVGMLYPAMMMPWQFLSDWIDSQMMNLVVKDCEQVFEGVNSLVDVGGGTGTIARVISEAYPQLKCTVFDLPHVVANLPTTGNLNFVGGDLFQHIPSTDAILMKLLLVTTIFSHSSFNLWLQKLALPWFGFVFTNLFNMAILFTMLAYSIPSEPAFVFWMTWPLAMSAGLVTASCSIRLRPVFPGIFSFISNDARGFSGSGLKCTFLVIFSPTSSSLFLSIEGINQLIILHLILHAFDDEKCIKILKKCREAIPTQGEKGKVIIIDIVINVEKDEHELTKAKLFFDMLMTGEVSGRERTEQD</sequence>
<dbReference type="PIRSF" id="PIRSF005739">
    <property type="entry name" value="O-mtase"/>
    <property type="match status" value="1"/>
</dbReference>
<evidence type="ECO:0000256" key="2">
    <source>
        <dbReference type="ARBA" id="ARBA00022679"/>
    </source>
</evidence>
<dbReference type="PROSITE" id="PS51683">
    <property type="entry name" value="SAM_OMT_II"/>
    <property type="match status" value="1"/>
</dbReference>
<proteinExistence type="predicted"/>
<dbReference type="Gene3D" id="3.40.50.150">
    <property type="entry name" value="Vaccinia Virus protein VP39"/>
    <property type="match status" value="2"/>
</dbReference>
<dbReference type="Pfam" id="PF00891">
    <property type="entry name" value="Methyltransf_2"/>
    <property type="match status" value="2"/>
</dbReference>
<keyword evidence="2" id="KW-0808">Transferase</keyword>
<dbReference type="Proteomes" id="UP000323506">
    <property type="component" value="Chromosome D06"/>
</dbReference>
<evidence type="ECO:0000313" key="8">
    <source>
        <dbReference type="Proteomes" id="UP000323506"/>
    </source>
</evidence>
<organism evidence="7 8">
    <name type="scientific">Gossypium darwinii</name>
    <name type="common">Darwin's cotton</name>
    <name type="synonym">Gossypium barbadense var. darwinii</name>
    <dbReference type="NCBI Taxonomy" id="34276"/>
    <lineage>
        <taxon>Eukaryota</taxon>
        <taxon>Viridiplantae</taxon>
        <taxon>Streptophyta</taxon>
        <taxon>Embryophyta</taxon>
        <taxon>Tracheophyta</taxon>
        <taxon>Spermatophyta</taxon>
        <taxon>Magnoliopsida</taxon>
        <taxon>eudicotyledons</taxon>
        <taxon>Gunneridae</taxon>
        <taxon>Pentapetalae</taxon>
        <taxon>rosids</taxon>
        <taxon>malvids</taxon>
        <taxon>Malvales</taxon>
        <taxon>Malvaceae</taxon>
        <taxon>Malvoideae</taxon>
        <taxon>Gossypium</taxon>
    </lineage>
</organism>
<feature type="domain" description="O-methyltransferase C-terminal" evidence="5">
    <location>
        <begin position="139"/>
        <end position="219"/>
    </location>
</feature>
<dbReference type="InterPro" id="IPR029063">
    <property type="entry name" value="SAM-dependent_MTases_sf"/>
</dbReference>
<dbReference type="InterPro" id="IPR036390">
    <property type="entry name" value="WH_DNA-bd_sf"/>
</dbReference>
<feature type="transmembrane region" description="Helical" evidence="4">
    <location>
        <begin position="240"/>
        <end position="262"/>
    </location>
</feature>
<feature type="transmembrane region" description="Helical" evidence="4">
    <location>
        <begin position="109"/>
        <end position="129"/>
    </location>
</feature>
<reference evidence="7 8" key="1">
    <citation type="submission" date="2019-06" db="EMBL/GenBank/DDBJ databases">
        <title>WGS assembly of Gossypium darwinii.</title>
        <authorList>
            <person name="Chen Z.J."/>
            <person name="Sreedasyam A."/>
            <person name="Ando A."/>
            <person name="Song Q."/>
            <person name="De L."/>
            <person name="Hulse-Kemp A."/>
            <person name="Ding M."/>
            <person name="Ye W."/>
            <person name="Kirkbride R."/>
            <person name="Jenkins J."/>
            <person name="Plott C."/>
            <person name="Lovell J."/>
            <person name="Lin Y.-M."/>
            <person name="Vaughn R."/>
            <person name="Liu B."/>
            <person name="Li W."/>
            <person name="Simpson S."/>
            <person name="Scheffler B."/>
            <person name="Saski C."/>
            <person name="Grover C."/>
            <person name="Hu G."/>
            <person name="Conover J."/>
            <person name="Carlson J."/>
            <person name="Shu S."/>
            <person name="Boston L."/>
            <person name="Williams M."/>
            <person name="Peterson D."/>
            <person name="Mcgee K."/>
            <person name="Jones D."/>
            <person name="Wendel J."/>
            <person name="Stelly D."/>
            <person name="Grimwood J."/>
            <person name="Schmutz J."/>
        </authorList>
    </citation>
    <scope>NUCLEOTIDE SEQUENCE [LARGE SCALE GENOMIC DNA]</scope>
    <source>
        <strain evidence="7">1808015.09</strain>
    </source>
</reference>
<dbReference type="GO" id="GO:0008757">
    <property type="term" value="F:S-adenosylmethionine-dependent methyltransferase activity"/>
    <property type="evidence" value="ECO:0007669"/>
    <property type="project" value="UniProtKB-ARBA"/>
</dbReference>
<name>A0A5D2C994_GOSDA</name>
<dbReference type="SUPFAM" id="SSF46785">
    <property type="entry name" value="Winged helix' DNA-binding domain"/>
    <property type="match status" value="1"/>
</dbReference>
<dbReference type="PANTHER" id="PTHR11746">
    <property type="entry name" value="O-METHYLTRANSFERASE"/>
    <property type="match status" value="1"/>
</dbReference>
<keyword evidence="3" id="KW-0949">S-adenosyl-L-methionine</keyword>
<evidence type="ECO:0008006" key="9">
    <source>
        <dbReference type="Google" id="ProtNLM"/>
    </source>
</evidence>
<dbReference type="EMBL" id="CM017706">
    <property type="protein sequence ID" value="TYG65228.1"/>
    <property type="molecule type" value="Genomic_DNA"/>
</dbReference>
<keyword evidence="4" id="KW-0472">Membrane</keyword>
<accession>A0A5D2C994</accession>
<feature type="transmembrane region" description="Helical" evidence="4">
    <location>
        <begin position="268"/>
        <end position="289"/>
    </location>
</feature>
<keyword evidence="8" id="KW-1185">Reference proteome</keyword>
<evidence type="ECO:0000313" key="7">
    <source>
        <dbReference type="EMBL" id="TYG65228.1"/>
    </source>
</evidence>
<keyword evidence="4" id="KW-1133">Transmembrane helix</keyword>
<dbReference type="FunFam" id="1.10.10.10:FF:000213">
    <property type="entry name" value="Coniferyl alcohol 9-O-methyltransferase"/>
    <property type="match status" value="1"/>
</dbReference>
<dbReference type="Gene3D" id="1.10.10.10">
    <property type="entry name" value="Winged helix-like DNA-binding domain superfamily/Winged helix DNA-binding domain"/>
    <property type="match status" value="1"/>
</dbReference>
<evidence type="ECO:0000256" key="4">
    <source>
        <dbReference type="SAM" id="Phobius"/>
    </source>
</evidence>
<dbReference type="InterPro" id="IPR012967">
    <property type="entry name" value="COMT_dimerisation"/>
</dbReference>